<dbReference type="InterPro" id="IPR004864">
    <property type="entry name" value="LEA_2"/>
</dbReference>
<keyword evidence="4 5" id="KW-0472">Membrane</keyword>
<evidence type="ECO:0000313" key="7">
    <source>
        <dbReference type="EMBL" id="OAY44632.1"/>
    </source>
</evidence>
<dbReference type="Gramene" id="Manes.08G167200.1.v8.1">
    <property type="protein sequence ID" value="Manes.08G167200.1.v8.1.CDS.1"/>
    <property type="gene ID" value="Manes.08G167200.v8.1"/>
</dbReference>
<keyword evidence="8" id="KW-1185">Reference proteome</keyword>
<dbReference type="GO" id="GO:0016020">
    <property type="term" value="C:membrane"/>
    <property type="evidence" value="ECO:0007669"/>
    <property type="project" value="UniProtKB-SubCell"/>
</dbReference>
<dbReference type="OrthoDB" id="1910624at2759"/>
<dbReference type="InterPro" id="IPR044839">
    <property type="entry name" value="NDR1-like"/>
</dbReference>
<dbReference type="STRING" id="3983.A0A2C9VGX8"/>
<dbReference type="Proteomes" id="UP000091857">
    <property type="component" value="Chromosome 8"/>
</dbReference>
<organism evidence="7 8">
    <name type="scientific">Manihot esculenta</name>
    <name type="common">Cassava</name>
    <name type="synonym">Jatropha manihot</name>
    <dbReference type="NCBI Taxonomy" id="3983"/>
    <lineage>
        <taxon>Eukaryota</taxon>
        <taxon>Viridiplantae</taxon>
        <taxon>Streptophyta</taxon>
        <taxon>Embryophyta</taxon>
        <taxon>Tracheophyta</taxon>
        <taxon>Spermatophyta</taxon>
        <taxon>Magnoliopsida</taxon>
        <taxon>eudicotyledons</taxon>
        <taxon>Gunneridae</taxon>
        <taxon>Pentapetalae</taxon>
        <taxon>rosids</taxon>
        <taxon>fabids</taxon>
        <taxon>Malpighiales</taxon>
        <taxon>Euphorbiaceae</taxon>
        <taxon>Crotonoideae</taxon>
        <taxon>Manihoteae</taxon>
        <taxon>Manihot</taxon>
    </lineage>
</organism>
<dbReference type="PANTHER" id="PTHR31234:SF65">
    <property type="entry name" value="LATE EMBRYOGENESIS ABUNDANT PROTEIN, LEA_2 SUBGROUP"/>
    <property type="match status" value="1"/>
</dbReference>
<dbReference type="PANTHER" id="PTHR31234">
    <property type="entry name" value="LATE EMBRYOGENESIS ABUNDANT (LEA) HYDROXYPROLINE-RICH GLYCOPROTEIN FAMILY"/>
    <property type="match status" value="1"/>
</dbReference>
<keyword evidence="3 5" id="KW-1133">Transmembrane helix</keyword>
<dbReference type="EMBL" id="CM004394">
    <property type="protein sequence ID" value="OAY44632.1"/>
    <property type="molecule type" value="Genomic_DNA"/>
</dbReference>
<sequence length="204" mass="22399">MIETGDHQLPTPRWHSHRCRIVGGTILGFLLLLFLIILILALSVFKARAVHVHLLSASLGSVSPRISSFPIFNVVLNLTLNLTLLVDNPNYASFRHGPGKSLLLYQGSQMGEANIDPGLIPSMGDVTIPCRLTVEGNELSSNLKSLLNDILAGQLVMETRTTIPGRITFLGIFKKHAVANSACKFTFVFPDAKIQRRECKNKAE</sequence>
<comment type="subcellular location">
    <subcellularLocation>
        <location evidence="1">Membrane</location>
        <topology evidence="1">Single-pass membrane protein</topology>
    </subcellularLocation>
</comment>
<keyword evidence="2 5" id="KW-0812">Transmembrane</keyword>
<feature type="transmembrane region" description="Helical" evidence="5">
    <location>
        <begin position="21"/>
        <end position="45"/>
    </location>
</feature>
<name>A0A2C9VGX8_MANES</name>
<gene>
    <name evidence="7" type="ORF">MANES_08G167200v8</name>
</gene>
<evidence type="ECO:0000256" key="4">
    <source>
        <dbReference type="ARBA" id="ARBA00023136"/>
    </source>
</evidence>
<reference evidence="8" key="1">
    <citation type="journal article" date="2016" name="Nat. Biotechnol.">
        <title>Sequencing wild and cultivated cassava and related species reveals extensive interspecific hybridization and genetic diversity.</title>
        <authorList>
            <person name="Bredeson J.V."/>
            <person name="Lyons J.B."/>
            <person name="Prochnik S.E."/>
            <person name="Wu G.A."/>
            <person name="Ha C.M."/>
            <person name="Edsinger-Gonzales E."/>
            <person name="Grimwood J."/>
            <person name="Schmutz J."/>
            <person name="Rabbi I.Y."/>
            <person name="Egesi C."/>
            <person name="Nauluvula P."/>
            <person name="Lebot V."/>
            <person name="Ndunguru J."/>
            <person name="Mkamilo G."/>
            <person name="Bart R.S."/>
            <person name="Setter T.L."/>
            <person name="Gleadow R.M."/>
            <person name="Kulakow P."/>
            <person name="Ferguson M.E."/>
            <person name="Rounsley S."/>
            <person name="Rokhsar D.S."/>
        </authorList>
    </citation>
    <scope>NUCLEOTIDE SEQUENCE [LARGE SCALE GENOMIC DNA]</scope>
    <source>
        <strain evidence="8">cv. AM560-2</strain>
    </source>
</reference>
<feature type="domain" description="Late embryogenesis abundant protein LEA-2 subgroup" evidence="6">
    <location>
        <begin position="83"/>
        <end position="177"/>
    </location>
</feature>
<accession>A0A2C9VGX8</accession>
<evidence type="ECO:0000256" key="5">
    <source>
        <dbReference type="SAM" id="Phobius"/>
    </source>
</evidence>
<dbReference type="Pfam" id="PF03168">
    <property type="entry name" value="LEA_2"/>
    <property type="match status" value="1"/>
</dbReference>
<protein>
    <recommendedName>
        <fullName evidence="6">Late embryogenesis abundant protein LEA-2 subgroup domain-containing protein</fullName>
    </recommendedName>
</protein>
<dbReference type="OMA" id="ANSACKF"/>
<proteinExistence type="predicted"/>
<dbReference type="AlphaFoldDB" id="A0A2C9VGX8"/>
<evidence type="ECO:0000256" key="2">
    <source>
        <dbReference type="ARBA" id="ARBA00022692"/>
    </source>
</evidence>
<comment type="caution">
    <text evidence="7">The sequence shown here is derived from an EMBL/GenBank/DDBJ whole genome shotgun (WGS) entry which is preliminary data.</text>
</comment>
<evidence type="ECO:0000256" key="3">
    <source>
        <dbReference type="ARBA" id="ARBA00022989"/>
    </source>
</evidence>
<dbReference type="GO" id="GO:0098542">
    <property type="term" value="P:defense response to other organism"/>
    <property type="evidence" value="ECO:0007669"/>
    <property type="project" value="InterPro"/>
</dbReference>
<evidence type="ECO:0000256" key="1">
    <source>
        <dbReference type="ARBA" id="ARBA00004167"/>
    </source>
</evidence>
<evidence type="ECO:0000313" key="8">
    <source>
        <dbReference type="Proteomes" id="UP000091857"/>
    </source>
</evidence>
<dbReference type="SUPFAM" id="SSF117070">
    <property type="entry name" value="LEA14-like"/>
    <property type="match status" value="1"/>
</dbReference>
<evidence type="ECO:0000259" key="6">
    <source>
        <dbReference type="Pfam" id="PF03168"/>
    </source>
</evidence>